<protein>
    <submittedName>
        <fullName evidence="1">Uncharacterized protein</fullName>
    </submittedName>
</protein>
<reference evidence="2" key="2">
    <citation type="submission" date="2015-01" db="EMBL/GenBank/DDBJ databases">
        <title>Evolutionary Origins and Diversification of the Mycorrhizal Mutualists.</title>
        <authorList>
            <consortium name="DOE Joint Genome Institute"/>
            <consortium name="Mycorrhizal Genomics Consortium"/>
            <person name="Kohler A."/>
            <person name="Kuo A."/>
            <person name="Nagy L.G."/>
            <person name="Floudas D."/>
            <person name="Copeland A."/>
            <person name="Barry K.W."/>
            <person name="Cichocki N."/>
            <person name="Veneault-Fourrey C."/>
            <person name="LaButti K."/>
            <person name="Lindquist E.A."/>
            <person name="Lipzen A."/>
            <person name="Lundell T."/>
            <person name="Morin E."/>
            <person name="Murat C."/>
            <person name="Riley R."/>
            <person name="Ohm R."/>
            <person name="Sun H."/>
            <person name="Tunlid A."/>
            <person name="Henrissat B."/>
            <person name="Grigoriev I.V."/>
            <person name="Hibbett D.S."/>
            <person name="Martin F."/>
        </authorList>
    </citation>
    <scope>NUCLEOTIDE SEQUENCE [LARGE SCALE GENOMIC DNA]</scope>
    <source>
        <strain evidence="2">F 1598</strain>
    </source>
</reference>
<evidence type="ECO:0000313" key="1">
    <source>
        <dbReference type="EMBL" id="KIM89793.1"/>
    </source>
</evidence>
<dbReference type="HOGENOM" id="CLU_1454926_0_0_1"/>
<evidence type="ECO:0000313" key="2">
    <source>
        <dbReference type="Proteomes" id="UP000054166"/>
    </source>
</evidence>
<organism evidence="1 2">
    <name type="scientific">Piloderma croceum (strain F 1598)</name>
    <dbReference type="NCBI Taxonomy" id="765440"/>
    <lineage>
        <taxon>Eukaryota</taxon>
        <taxon>Fungi</taxon>
        <taxon>Dikarya</taxon>
        <taxon>Basidiomycota</taxon>
        <taxon>Agaricomycotina</taxon>
        <taxon>Agaricomycetes</taxon>
        <taxon>Agaricomycetidae</taxon>
        <taxon>Atheliales</taxon>
        <taxon>Atheliaceae</taxon>
        <taxon>Piloderma</taxon>
    </lineage>
</organism>
<dbReference type="EMBL" id="KN832974">
    <property type="protein sequence ID" value="KIM89793.1"/>
    <property type="molecule type" value="Genomic_DNA"/>
</dbReference>
<dbReference type="OrthoDB" id="3261779at2759"/>
<keyword evidence="2" id="KW-1185">Reference proteome</keyword>
<reference evidence="1 2" key="1">
    <citation type="submission" date="2014-04" db="EMBL/GenBank/DDBJ databases">
        <authorList>
            <consortium name="DOE Joint Genome Institute"/>
            <person name="Kuo A."/>
            <person name="Tarkka M."/>
            <person name="Buscot F."/>
            <person name="Kohler A."/>
            <person name="Nagy L.G."/>
            <person name="Floudas D."/>
            <person name="Copeland A."/>
            <person name="Barry K.W."/>
            <person name="Cichocki N."/>
            <person name="Veneault-Fourrey C."/>
            <person name="LaButti K."/>
            <person name="Lindquist E.A."/>
            <person name="Lipzen A."/>
            <person name="Lundell T."/>
            <person name="Morin E."/>
            <person name="Murat C."/>
            <person name="Sun H."/>
            <person name="Tunlid A."/>
            <person name="Henrissat B."/>
            <person name="Grigoriev I.V."/>
            <person name="Hibbett D.S."/>
            <person name="Martin F."/>
            <person name="Nordberg H.P."/>
            <person name="Cantor M.N."/>
            <person name="Hua S.X."/>
        </authorList>
    </citation>
    <scope>NUCLEOTIDE SEQUENCE [LARGE SCALE GENOMIC DNA]</scope>
    <source>
        <strain evidence="1 2">F 1598</strain>
    </source>
</reference>
<accession>A0A0C3BTB9</accession>
<gene>
    <name evidence="1" type="ORF">PILCRDRAFT_2084</name>
</gene>
<proteinExistence type="predicted"/>
<sequence length="186" mass="20789">MEIIELEKLPGLKRGEKQKVSEEQESAIRTGLVEWREDELLDKIYPETSSISAQTVLGDDVIDKLASCGERIETQAEMQRHVQWAIGFDANTGYSTIYSEMLLAKLRSIYTQFDDKTAVEDAHIVELQVMPEEVDPTDFYATSAQLHTRQTGVLTAGIEVEAELVGQEVLEERGAAMEVLKGSLQV</sequence>
<name>A0A0C3BTB9_PILCF</name>
<dbReference type="InParanoid" id="A0A0C3BTB9"/>
<dbReference type="AlphaFoldDB" id="A0A0C3BTB9"/>
<dbReference type="Proteomes" id="UP000054166">
    <property type="component" value="Unassembled WGS sequence"/>
</dbReference>